<evidence type="ECO:0000256" key="1">
    <source>
        <dbReference type="ARBA" id="ARBA00022723"/>
    </source>
</evidence>
<comment type="similarity">
    <text evidence="7">Belongs to the peptidase S1 family. CLIP subfamily.</text>
</comment>
<dbReference type="PROSITE" id="PS00134">
    <property type="entry name" value="TRYPSIN_HIS"/>
    <property type="match status" value="1"/>
</dbReference>
<keyword evidence="12" id="KW-1185">Reference proteome</keyword>
<dbReference type="InterPro" id="IPR001254">
    <property type="entry name" value="Trypsin_dom"/>
</dbReference>
<keyword evidence="1" id="KW-0479">Metal-binding</keyword>
<dbReference type="EMBL" id="CH940651">
    <property type="protein sequence ID" value="EDW65770.1"/>
    <property type="molecule type" value="Genomic_DNA"/>
</dbReference>
<evidence type="ECO:0000256" key="9">
    <source>
        <dbReference type="SAM" id="SignalP"/>
    </source>
</evidence>
<dbReference type="OrthoDB" id="8250810at2759"/>
<dbReference type="PROSITE" id="PS50240">
    <property type="entry name" value="TRYPSIN_DOM"/>
    <property type="match status" value="1"/>
</dbReference>
<dbReference type="AlphaFoldDB" id="B4M266"/>
<dbReference type="STRING" id="7244.B4M266"/>
<dbReference type="InterPro" id="IPR043504">
    <property type="entry name" value="Peptidase_S1_PA_chymotrypsin"/>
</dbReference>
<keyword evidence="3" id="KW-0106">Calcium</keyword>
<dbReference type="Pfam" id="PF00089">
    <property type="entry name" value="Trypsin"/>
    <property type="match status" value="1"/>
</dbReference>
<evidence type="ECO:0000313" key="12">
    <source>
        <dbReference type="Proteomes" id="UP000008792"/>
    </source>
</evidence>
<keyword evidence="8" id="KW-0645">Protease</keyword>
<dbReference type="InterPro" id="IPR001314">
    <property type="entry name" value="Peptidase_S1A"/>
</dbReference>
<dbReference type="InterPro" id="IPR051487">
    <property type="entry name" value="Ser/Thr_Proteases_Immune/Dev"/>
</dbReference>
<feature type="domain" description="Peptidase S1" evidence="10">
    <location>
        <begin position="122"/>
        <end position="388"/>
    </location>
</feature>
<dbReference type="PRINTS" id="PR00722">
    <property type="entry name" value="CHYMOTRYPSIN"/>
</dbReference>
<protein>
    <recommendedName>
        <fullName evidence="10">Peptidase S1 domain-containing protein</fullName>
    </recommendedName>
</protein>
<sequence>MTSHVLLLLLLLLGAQLQAQLEAPESRDNVPTHFGNCLTDLGSGQCVYRNNCVFPEYLNKLDVESNRQCYSLQRPGLVCCPSEQNVLPLLSVRVSQGVQTGRQETTELPRYPDCGASLAYRVIGGKNTELFEFPWTALLEYTVRENGNKQHICGASFIASRWLLTAAHCVHNHFVGNYRTLTGARLGEWNKTSNPDCIIQLNGKQECAPPHIQVSIDLKIMHPQFDSKNLTHDIALLRLAQPIDWHKHQHVEPVCLPPARGSRANQLVSSAADVSGWGATEQNNQPSDVKRKAVLYVQPQEQCEASFRQLGYTINNGQLCASGGVNVDSCLGDSGGPLTVEAYTPQKDHYVYQAGIVSYGKEICGETDFPGVYTRVSNYMDWIEQTIYNNSSTRGVVG</sequence>
<dbReference type="PANTHER" id="PTHR24256">
    <property type="entry name" value="TRYPTASE-RELATED"/>
    <property type="match status" value="1"/>
</dbReference>
<feature type="chain" id="PRO_5002814457" description="Peptidase S1 domain-containing protein" evidence="9">
    <location>
        <begin position="20"/>
        <end position="398"/>
    </location>
</feature>
<keyword evidence="2 9" id="KW-0732">Signal</keyword>
<dbReference type="GO" id="GO:0004252">
    <property type="term" value="F:serine-type endopeptidase activity"/>
    <property type="evidence" value="ECO:0007669"/>
    <property type="project" value="InterPro"/>
</dbReference>
<dbReference type="KEGG" id="dvi:6631627"/>
<keyword evidence="4" id="KW-0865">Zymogen</keyword>
<evidence type="ECO:0000256" key="3">
    <source>
        <dbReference type="ARBA" id="ARBA00022837"/>
    </source>
</evidence>
<dbReference type="InParanoid" id="B4M266"/>
<proteinExistence type="inferred from homology"/>
<keyword evidence="5" id="KW-1015">Disulfide bond</keyword>
<evidence type="ECO:0000256" key="4">
    <source>
        <dbReference type="ARBA" id="ARBA00023145"/>
    </source>
</evidence>
<evidence type="ECO:0000256" key="8">
    <source>
        <dbReference type="RuleBase" id="RU363034"/>
    </source>
</evidence>
<dbReference type="GO" id="GO:0006508">
    <property type="term" value="P:proteolysis"/>
    <property type="evidence" value="ECO:0007669"/>
    <property type="project" value="UniProtKB-KW"/>
</dbReference>
<evidence type="ECO:0000256" key="7">
    <source>
        <dbReference type="ARBA" id="ARBA00024195"/>
    </source>
</evidence>
<evidence type="ECO:0000256" key="2">
    <source>
        <dbReference type="ARBA" id="ARBA00022729"/>
    </source>
</evidence>
<evidence type="ECO:0000259" key="10">
    <source>
        <dbReference type="PROSITE" id="PS50240"/>
    </source>
</evidence>
<keyword evidence="8 11" id="KW-0378">Hydrolase</keyword>
<dbReference type="SUPFAM" id="SSF50494">
    <property type="entry name" value="Trypsin-like serine proteases"/>
    <property type="match status" value="1"/>
</dbReference>
<gene>
    <name evidence="11" type="primary">Dvir\GJ18716</name>
    <name evidence="11" type="ORF">Dvir_GJ18716</name>
</gene>
<dbReference type="HOGENOM" id="CLU_006842_0_3_1"/>
<dbReference type="eggNOG" id="KOG3627">
    <property type="taxonomic scope" value="Eukaryota"/>
</dbReference>
<dbReference type="InterPro" id="IPR009003">
    <property type="entry name" value="Peptidase_S1_PA"/>
</dbReference>
<keyword evidence="8" id="KW-0720">Serine protease</keyword>
<evidence type="ECO:0000313" key="11">
    <source>
        <dbReference type="EMBL" id="EDW65770.1"/>
    </source>
</evidence>
<evidence type="ECO:0000256" key="6">
    <source>
        <dbReference type="ARBA" id="ARBA00023180"/>
    </source>
</evidence>
<dbReference type="MEROPS" id="S01.A25"/>
<dbReference type="PROSITE" id="PS00135">
    <property type="entry name" value="TRYPSIN_SER"/>
    <property type="match status" value="1"/>
</dbReference>
<reference evidence="11 12" key="1">
    <citation type="journal article" date="2007" name="Nature">
        <title>Evolution of genes and genomes on the Drosophila phylogeny.</title>
        <authorList>
            <consortium name="Drosophila 12 Genomes Consortium"/>
            <person name="Clark A.G."/>
            <person name="Eisen M.B."/>
            <person name="Smith D.R."/>
            <person name="Bergman C.M."/>
            <person name="Oliver B."/>
            <person name="Markow T.A."/>
            <person name="Kaufman T.C."/>
            <person name="Kellis M."/>
            <person name="Gelbart W."/>
            <person name="Iyer V.N."/>
            <person name="Pollard D.A."/>
            <person name="Sackton T.B."/>
            <person name="Larracuente A.M."/>
            <person name="Singh N.D."/>
            <person name="Abad J.P."/>
            <person name="Abt D.N."/>
            <person name="Adryan B."/>
            <person name="Aguade M."/>
            <person name="Akashi H."/>
            <person name="Anderson W.W."/>
            <person name="Aquadro C.F."/>
            <person name="Ardell D.H."/>
            <person name="Arguello R."/>
            <person name="Artieri C.G."/>
            <person name="Barbash D.A."/>
            <person name="Barker D."/>
            <person name="Barsanti P."/>
            <person name="Batterham P."/>
            <person name="Batzoglou S."/>
            <person name="Begun D."/>
            <person name="Bhutkar A."/>
            <person name="Blanco E."/>
            <person name="Bosak S.A."/>
            <person name="Bradley R.K."/>
            <person name="Brand A.D."/>
            <person name="Brent M.R."/>
            <person name="Brooks A.N."/>
            <person name="Brown R.H."/>
            <person name="Butlin R.K."/>
            <person name="Caggese C."/>
            <person name="Calvi B.R."/>
            <person name="Bernardo de Carvalho A."/>
            <person name="Caspi A."/>
            <person name="Castrezana S."/>
            <person name="Celniker S.E."/>
            <person name="Chang J.L."/>
            <person name="Chapple C."/>
            <person name="Chatterji S."/>
            <person name="Chinwalla A."/>
            <person name="Civetta A."/>
            <person name="Clifton S.W."/>
            <person name="Comeron J.M."/>
            <person name="Costello J.C."/>
            <person name="Coyne J.A."/>
            <person name="Daub J."/>
            <person name="David R.G."/>
            <person name="Delcher A.L."/>
            <person name="Delehaunty K."/>
            <person name="Do C.B."/>
            <person name="Ebling H."/>
            <person name="Edwards K."/>
            <person name="Eickbush T."/>
            <person name="Evans J.D."/>
            <person name="Filipski A."/>
            <person name="Findeiss S."/>
            <person name="Freyhult E."/>
            <person name="Fulton L."/>
            <person name="Fulton R."/>
            <person name="Garcia A.C."/>
            <person name="Gardiner A."/>
            <person name="Garfield D.A."/>
            <person name="Garvin B.E."/>
            <person name="Gibson G."/>
            <person name="Gilbert D."/>
            <person name="Gnerre S."/>
            <person name="Godfrey J."/>
            <person name="Good R."/>
            <person name="Gotea V."/>
            <person name="Gravely B."/>
            <person name="Greenberg A.J."/>
            <person name="Griffiths-Jones S."/>
            <person name="Gross S."/>
            <person name="Guigo R."/>
            <person name="Gustafson E.A."/>
            <person name="Haerty W."/>
            <person name="Hahn M.W."/>
            <person name="Halligan D.L."/>
            <person name="Halpern A.L."/>
            <person name="Halter G.M."/>
            <person name="Han M.V."/>
            <person name="Heger A."/>
            <person name="Hillier L."/>
            <person name="Hinrichs A.S."/>
            <person name="Holmes I."/>
            <person name="Hoskins R.A."/>
            <person name="Hubisz M.J."/>
            <person name="Hultmark D."/>
            <person name="Huntley M.A."/>
            <person name="Jaffe D.B."/>
            <person name="Jagadeeshan S."/>
            <person name="Jeck W.R."/>
            <person name="Johnson J."/>
            <person name="Jones C.D."/>
            <person name="Jordan W.C."/>
            <person name="Karpen G.H."/>
            <person name="Kataoka E."/>
            <person name="Keightley P.D."/>
            <person name="Kheradpour P."/>
            <person name="Kirkness E.F."/>
            <person name="Koerich L.B."/>
            <person name="Kristiansen K."/>
            <person name="Kudrna D."/>
            <person name="Kulathinal R.J."/>
            <person name="Kumar S."/>
            <person name="Kwok R."/>
            <person name="Lander E."/>
            <person name="Langley C.H."/>
            <person name="Lapoint R."/>
            <person name="Lazzaro B.P."/>
            <person name="Lee S.J."/>
            <person name="Levesque L."/>
            <person name="Li R."/>
            <person name="Lin C.F."/>
            <person name="Lin M.F."/>
            <person name="Lindblad-Toh K."/>
            <person name="Llopart A."/>
            <person name="Long M."/>
            <person name="Low L."/>
            <person name="Lozovsky E."/>
            <person name="Lu J."/>
            <person name="Luo M."/>
            <person name="Machado C.A."/>
            <person name="Makalowski W."/>
            <person name="Marzo M."/>
            <person name="Matsuda M."/>
            <person name="Matzkin L."/>
            <person name="McAllister B."/>
            <person name="McBride C.S."/>
            <person name="McKernan B."/>
            <person name="McKernan K."/>
            <person name="Mendez-Lago M."/>
            <person name="Minx P."/>
            <person name="Mollenhauer M.U."/>
            <person name="Montooth K."/>
            <person name="Mount S.M."/>
            <person name="Mu X."/>
            <person name="Myers E."/>
            <person name="Negre B."/>
            <person name="Newfeld S."/>
            <person name="Nielsen R."/>
            <person name="Noor M.A."/>
            <person name="O'Grady P."/>
            <person name="Pachter L."/>
            <person name="Papaceit M."/>
            <person name="Parisi M.J."/>
            <person name="Parisi M."/>
            <person name="Parts L."/>
            <person name="Pedersen J.S."/>
            <person name="Pesole G."/>
            <person name="Phillippy A.M."/>
            <person name="Ponting C.P."/>
            <person name="Pop M."/>
            <person name="Porcelli D."/>
            <person name="Powell J.R."/>
            <person name="Prohaska S."/>
            <person name="Pruitt K."/>
            <person name="Puig M."/>
            <person name="Quesneville H."/>
            <person name="Ram K.R."/>
            <person name="Rand D."/>
            <person name="Rasmussen M.D."/>
            <person name="Reed L.K."/>
            <person name="Reenan R."/>
            <person name="Reily A."/>
            <person name="Remington K.A."/>
            <person name="Rieger T.T."/>
            <person name="Ritchie M.G."/>
            <person name="Robin C."/>
            <person name="Rogers Y.H."/>
            <person name="Rohde C."/>
            <person name="Rozas J."/>
            <person name="Rubenfield M.J."/>
            <person name="Ruiz A."/>
            <person name="Russo S."/>
            <person name="Salzberg S.L."/>
            <person name="Sanchez-Gracia A."/>
            <person name="Saranga D.J."/>
            <person name="Sato H."/>
            <person name="Schaeffer S.W."/>
            <person name="Schatz M.C."/>
            <person name="Schlenke T."/>
            <person name="Schwartz R."/>
            <person name="Segarra C."/>
            <person name="Singh R.S."/>
            <person name="Sirot L."/>
            <person name="Sirota M."/>
            <person name="Sisneros N.B."/>
            <person name="Smith C.D."/>
            <person name="Smith T.F."/>
            <person name="Spieth J."/>
            <person name="Stage D.E."/>
            <person name="Stark A."/>
            <person name="Stephan W."/>
            <person name="Strausberg R.L."/>
            <person name="Strempel S."/>
            <person name="Sturgill D."/>
            <person name="Sutton G."/>
            <person name="Sutton G.G."/>
            <person name="Tao W."/>
            <person name="Teichmann S."/>
            <person name="Tobari Y.N."/>
            <person name="Tomimura Y."/>
            <person name="Tsolas J.M."/>
            <person name="Valente V.L."/>
            <person name="Venter E."/>
            <person name="Venter J.C."/>
            <person name="Vicario S."/>
            <person name="Vieira F.G."/>
            <person name="Vilella A.J."/>
            <person name="Villasante A."/>
            <person name="Walenz B."/>
            <person name="Wang J."/>
            <person name="Wasserman M."/>
            <person name="Watts T."/>
            <person name="Wilson D."/>
            <person name="Wilson R.K."/>
            <person name="Wing R.A."/>
            <person name="Wolfner M.F."/>
            <person name="Wong A."/>
            <person name="Wong G.K."/>
            <person name="Wu C.I."/>
            <person name="Wu G."/>
            <person name="Yamamoto D."/>
            <person name="Yang H.P."/>
            <person name="Yang S.P."/>
            <person name="Yorke J.A."/>
            <person name="Yoshida K."/>
            <person name="Zdobnov E."/>
            <person name="Zhang P."/>
            <person name="Zhang Y."/>
            <person name="Zimin A.V."/>
            <person name="Baldwin J."/>
            <person name="Abdouelleil A."/>
            <person name="Abdulkadir J."/>
            <person name="Abebe A."/>
            <person name="Abera B."/>
            <person name="Abreu J."/>
            <person name="Acer S.C."/>
            <person name="Aftuck L."/>
            <person name="Alexander A."/>
            <person name="An P."/>
            <person name="Anderson E."/>
            <person name="Anderson S."/>
            <person name="Arachi H."/>
            <person name="Azer M."/>
            <person name="Bachantsang P."/>
            <person name="Barry A."/>
            <person name="Bayul T."/>
            <person name="Berlin A."/>
            <person name="Bessette D."/>
            <person name="Bloom T."/>
            <person name="Blye J."/>
            <person name="Boguslavskiy L."/>
            <person name="Bonnet C."/>
            <person name="Boukhgalter B."/>
            <person name="Bourzgui I."/>
            <person name="Brown A."/>
            <person name="Cahill P."/>
            <person name="Channer S."/>
            <person name="Cheshatsang Y."/>
            <person name="Chuda L."/>
            <person name="Citroen M."/>
            <person name="Collymore A."/>
            <person name="Cooke P."/>
            <person name="Costello M."/>
            <person name="D'Aco K."/>
            <person name="Daza R."/>
            <person name="De Haan G."/>
            <person name="DeGray S."/>
            <person name="DeMaso C."/>
            <person name="Dhargay N."/>
            <person name="Dooley K."/>
            <person name="Dooley E."/>
            <person name="Doricent M."/>
            <person name="Dorje P."/>
            <person name="Dorjee K."/>
            <person name="Dupes A."/>
            <person name="Elong R."/>
            <person name="Falk J."/>
            <person name="Farina A."/>
            <person name="Faro S."/>
            <person name="Ferguson D."/>
            <person name="Fisher S."/>
            <person name="Foley C.D."/>
            <person name="Franke A."/>
            <person name="Friedrich D."/>
            <person name="Gadbois L."/>
            <person name="Gearin G."/>
            <person name="Gearin C.R."/>
            <person name="Giannoukos G."/>
            <person name="Goode T."/>
            <person name="Graham J."/>
            <person name="Grandbois E."/>
            <person name="Grewal S."/>
            <person name="Gyaltsen K."/>
            <person name="Hafez N."/>
            <person name="Hagos B."/>
            <person name="Hall J."/>
            <person name="Henson C."/>
            <person name="Hollinger A."/>
            <person name="Honan T."/>
            <person name="Huard M.D."/>
            <person name="Hughes L."/>
            <person name="Hurhula B."/>
            <person name="Husby M.E."/>
            <person name="Kamat A."/>
            <person name="Kanga B."/>
            <person name="Kashin S."/>
            <person name="Khazanovich D."/>
            <person name="Kisner P."/>
            <person name="Lance K."/>
            <person name="Lara M."/>
            <person name="Lee W."/>
            <person name="Lennon N."/>
            <person name="Letendre F."/>
            <person name="LeVine R."/>
            <person name="Lipovsky A."/>
            <person name="Liu X."/>
            <person name="Liu J."/>
            <person name="Liu S."/>
            <person name="Lokyitsang T."/>
            <person name="Lokyitsang Y."/>
            <person name="Lubonja R."/>
            <person name="Lui A."/>
            <person name="MacDonald P."/>
            <person name="Magnisalis V."/>
            <person name="Maru K."/>
            <person name="Matthews C."/>
            <person name="McCusker W."/>
            <person name="McDonough S."/>
            <person name="Mehta T."/>
            <person name="Meldrim J."/>
            <person name="Meneus L."/>
            <person name="Mihai O."/>
            <person name="Mihalev A."/>
            <person name="Mihova T."/>
            <person name="Mittelman R."/>
            <person name="Mlenga V."/>
            <person name="Montmayeur A."/>
            <person name="Mulrain L."/>
            <person name="Navidi A."/>
            <person name="Naylor J."/>
            <person name="Negash T."/>
            <person name="Nguyen T."/>
            <person name="Nguyen N."/>
            <person name="Nicol R."/>
            <person name="Norbu C."/>
            <person name="Norbu N."/>
            <person name="Novod N."/>
            <person name="O'Neill B."/>
            <person name="Osman S."/>
            <person name="Markiewicz E."/>
            <person name="Oyono O.L."/>
            <person name="Patti C."/>
            <person name="Phunkhang P."/>
            <person name="Pierre F."/>
            <person name="Priest M."/>
            <person name="Raghuraman S."/>
            <person name="Rege F."/>
            <person name="Reyes R."/>
            <person name="Rise C."/>
            <person name="Rogov P."/>
            <person name="Ross K."/>
            <person name="Ryan E."/>
            <person name="Settipalli S."/>
            <person name="Shea T."/>
            <person name="Sherpa N."/>
            <person name="Shi L."/>
            <person name="Shih D."/>
            <person name="Sparrow T."/>
            <person name="Spaulding J."/>
            <person name="Stalker J."/>
            <person name="Stange-Thomann N."/>
            <person name="Stavropoulos S."/>
            <person name="Stone C."/>
            <person name="Strader C."/>
            <person name="Tesfaye S."/>
            <person name="Thomson T."/>
            <person name="Thoulutsang Y."/>
            <person name="Thoulutsang D."/>
            <person name="Topham K."/>
            <person name="Topping I."/>
            <person name="Tsamla T."/>
            <person name="Vassiliev H."/>
            <person name="Vo A."/>
            <person name="Wangchuk T."/>
            <person name="Wangdi T."/>
            <person name="Weiand M."/>
            <person name="Wilkinson J."/>
            <person name="Wilson A."/>
            <person name="Yadav S."/>
            <person name="Young G."/>
            <person name="Yu Q."/>
            <person name="Zembek L."/>
            <person name="Zhong D."/>
            <person name="Zimmer A."/>
            <person name="Zwirko Z."/>
            <person name="Jaffe D.B."/>
            <person name="Alvarez P."/>
            <person name="Brockman W."/>
            <person name="Butler J."/>
            <person name="Chin C."/>
            <person name="Gnerre S."/>
            <person name="Grabherr M."/>
            <person name="Kleber M."/>
            <person name="Mauceli E."/>
            <person name="MacCallum I."/>
        </authorList>
    </citation>
    <scope>NUCLEOTIDE SEQUENCE [LARGE SCALE GENOMIC DNA]</scope>
    <source>
        <strain evidence="12">Tucson 15010-1051.87</strain>
    </source>
</reference>
<keyword evidence="6" id="KW-0325">Glycoprotein</keyword>
<dbReference type="InterPro" id="IPR033116">
    <property type="entry name" value="TRYPSIN_SER"/>
</dbReference>
<dbReference type="SMART" id="SM00020">
    <property type="entry name" value="Tryp_SPc"/>
    <property type="match status" value="1"/>
</dbReference>
<dbReference type="CDD" id="cd00190">
    <property type="entry name" value="Tryp_SPc"/>
    <property type="match status" value="1"/>
</dbReference>
<dbReference type="SMR" id="B4M266"/>
<accession>B4M266</accession>
<dbReference type="PhylomeDB" id="B4M266"/>
<name>B4M266_DROVI</name>
<dbReference type="OMA" id="CCPRETN"/>
<dbReference type="GO" id="GO:0046872">
    <property type="term" value="F:metal ion binding"/>
    <property type="evidence" value="ECO:0007669"/>
    <property type="project" value="UniProtKB-KW"/>
</dbReference>
<dbReference type="InterPro" id="IPR018114">
    <property type="entry name" value="TRYPSIN_HIS"/>
</dbReference>
<dbReference type="FunFam" id="2.40.10.10:FF:000028">
    <property type="entry name" value="Serine protease easter"/>
    <property type="match status" value="1"/>
</dbReference>
<feature type="signal peptide" evidence="9">
    <location>
        <begin position="1"/>
        <end position="19"/>
    </location>
</feature>
<dbReference type="Gene3D" id="2.40.10.10">
    <property type="entry name" value="Trypsin-like serine proteases"/>
    <property type="match status" value="2"/>
</dbReference>
<evidence type="ECO:0000256" key="5">
    <source>
        <dbReference type="ARBA" id="ARBA00023157"/>
    </source>
</evidence>
<dbReference type="Proteomes" id="UP000008792">
    <property type="component" value="Unassembled WGS sequence"/>
</dbReference>
<organism evidence="11 12">
    <name type="scientific">Drosophila virilis</name>
    <name type="common">Fruit fly</name>
    <dbReference type="NCBI Taxonomy" id="7244"/>
    <lineage>
        <taxon>Eukaryota</taxon>
        <taxon>Metazoa</taxon>
        <taxon>Ecdysozoa</taxon>
        <taxon>Arthropoda</taxon>
        <taxon>Hexapoda</taxon>
        <taxon>Insecta</taxon>
        <taxon>Pterygota</taxon>
        <taxon>Neoptera</taxon>
        <taxon>Endopterygota</taxon>
        <taxon>Diptera</taxon>
        <taxon>Brachycera</taxon>
        <taxon>Muscomorpha</taxon>
        <taxon>Ephydroidea</taxon>
        <taxon>Drosophilidae</taxon>
        <taxon>Drosophila</taxon>
    </lineage>
</organism>